<evidence type="ECO:0000313" key="6">
    <source>
        <dbReference type="EMBL" id="BDU49524.1"/>
    </source>
</evidence>
<comment type="similarity">
    <text evidence="1 5">Belongs to the universal ribosomal protein uL4 family.</text>
</comment>
<dbReference type="GO" id="GO:0006412">
    <property type="term" value="P:translation"/>
    <property type="evidence" value="ECO:0007669"/>
    <property type="project" value="UniProtKB-UniRule"/>
</dbReference>
<evidence type="ECO:0000256" key="1">
    <source>
        <dbReference type="ARBA" id="ARBA00010528"/>
    </source>
</evidence>
<comment type="function">
    <text evidence="5">Forms part of the polypeptide exit tunnel.</text>
</comment>
<dbReference type="PANTHER" id="PTHR10746:SF6">
    <property type="entry name" value="LARGE RIBOSOMAL SUBUNIT PROTEIN UL4M"/>
    <property type="match status" value="1"/>
</dbReference>
<keyword evidence="7" id="KW-1185">Reference proteome</keyword>
<organism evidence="6 7">
    <name type="scientific">Haliovirga abyssi</name>
    <dbReference type="NCBI Taxonomy" id="2996794"/>
    <lineage>
        <taxon>Bacteria</taxon>
        <taxon>Fusobacteriati</taxon>
        <taxon>Fusobacteriota</taxon>
        <taxon>Fusobacteriia</taxon>
        <taxon>Fusobacteriales</taxon>
        <taxon>Haliovirgaceae</taxon>
        <taxon>Haliovirga</taxon>
    </lineage>
</organism>
<evidence type="ECO:0000256" key="3">
    <source>
        <dbReference type="ARBA" id="ARBA00023274"/>
    </source>
</evidence>
<sequence length="211" mass="23258">MPILDLYNMQGDKTGTIELKNEVFGIEPNKTVLHEVLLAELAGSRQGTAATKTRAMVRGGGRKPLKQKGTGRARQGSIRAPHWVGGGVTFGPQPRSYEQKINKKVKKLALRSALSEKVNEGNLVVVDEFNFDAPKTKSIIAFNTKVGADKKQLFVLNDLAGDKDWNTYLSARNLKDAVILQPNEMGVYWLLKQNKVIITKDAISTIEEVLA</sequence>
<keyword evidence="5" id="KW-0699">rRNA-binding</keyword>
<dbReference type="RefSeq" id="WP_307904476.1">
    <property type="nucleotide sequence ID" value="NZ_AP027059.1"/>
</dbReference>
<dbReference type="Pfam" id="PF00573">
    <property type="entry name" value="Ribosomal_L4"/>
    <property type="match status" value="1"/>
</dbReference>
<dbReference type="GO" id="GO:0019843">
    <property type="term" value="F:rRNA binding"/>
    <property type="evidence" value="ECO:0007669"/>
    <property type="project" value="UniProtKB-UniRule"/>
</dbReference>
<evidence type="ECO:0000256" key="5">
    <source>
        <dbReference type="HAMAP-Rule" id="MF_01328"/>
    </source>
</evidence>
<evidence type="ECO:0000256" key="4">
    <source>
        <dbReference type="ARBA" id="ARBA00035244"/>
    </source>
</evidence>
<protein>
    <recommendedName>
        <fullName evidence="4 5">Large ribosomal subunit protein uL4</fullName>
    </recommendedName>
</protein>
<name>A0AAU9DRG4_9FUSO</name>
<dbReference type="GO" id="GO:1990904">
    <property type="term" value="C:ribonucleoprotein complex"/>
    <property type="evidence" value="ECO:0007669"/>
    <property type="project" value="UniProtKB-KW"/>
</dbReference>
<keyword evidence="5" id="KW-0694">RNA-binding</keyword>
<dbReference type="InterPro" id="IPR013005">
    <property type="entry name" value="Ribosomal_uL4-like"/>
</dbReference>
<dbReference type="PANTHER" id="PTHR10746">
    <property type="entry name" value="50S RIBOSOMAL PROTEIN L4"/>
    <property type="match status" value="1"/>
</dbReference>
<comment type="function">
    <text evidence="5">One of the primary rRNA binding proteins, this protein initially binds near the 5'-end of the 23S rRNA. It is important during the early stages of 50S assembly. It makes multiple contacts with different domains of the 23S rRNA in the assembled 50S subunit and ribosome.</text>
</comment>
<evidence type="ECO:0000313" key="7">
    <source>
        <dbReference type="Proteomes" id="UP001321582"/>
    </source>
</evidence>
<proteinExistence type="inferred from homology"/>
<keyword evidence="2 5" id="KW-0689">Ribosomal protein</keyword>
<gene>
    <name evidence="5 6" type="primary">rplD</name>
    <name evidence="6" type="ORF">HLVA_00930</name>
</gene>
<evidence type="ECO:0000256" key="2">
    <source>
        <dbReference type="ARBA" id="ARBA00022980"/>
    </source>
</evidence>
<dbReference type="NCBIfam" id="TIGR03953">
    <property type="entry name" value="rplD_bact"/>
    <property type="match status" value="1"/>
</dbReference>
<dbReference type="AlphaFoldDB" id="A0AAU9DRG4"/>
<dbReference type="InterPro" id="IPR023574">
    <property type="entry name" value="Ribosomal_uL4_dom_sf"/>
</dbReference>
<keyword evidence="3 5" id="KW-0687">Ribonucleoprotein</keyword>
<reference evidence="6 7" key="1">
    <citation type="submission" date="2022-11" db="EMBL/GenBank/DDBJ databases">
        <title>Haliovirga abyssi gen. nov., sp. nov., a mesophilic fermentative bacterium isolated from the Iheya North hydrothermal field and the proposal of Haliovirgaceae fam. nov.</title>
        <authorList>
            <person name="Miyazaki U."/>
            <person name="Tame A."/>
            <person name="Miyazaki J."/>
            <person name="Takai K."/>
            <person name="Sawayama S."/>
            <person name="Kitajima M."/>
            <person name="Okamoto A."/>
            <person name="Nakagawa S."/>
        </authorList>
    </citation>
    <scope>NUCLEOTIDE SEQUENCE [LARGE SCALE GENOMIC DNA]</scope>
    <source>
        <strain evidence="6 7">IC12</strain>
    </source>
</reference>
<dbReference type="Gene3D" id="3.40.1370.10">
    <property type="match status" value="1"/>
</dbReference>
<accession>A0AAU9DRG4</accession>
<comment type="subunit">
    <text evidence="5">Part of the 50S ribosomal subunit.</text>
</comment>
<dbReference type="SUPFAM" id="SSF52166">
    <property type="entry name" value="Ribosomal protein L4"/>
    <property type="match status" value="1"/>
</dbReference>
<dbReference type="EMBL" id="AP027059">
    <property type="protein sequence ID" value="BDU49524.1"/>
    <property type="molecule type" value="Genomic_DNA"/>
</dbReference>
<dbReference type="GO" id="GO:0003735">
    <property type="term" value="F:structural constituent of ribosome"/>
    <property type="evidence" value="ECO:0007669"/>
    <property type="project" value="InterPro"/>
</dbReference>
<dbReference type="GO" id="GO:0005840">
    <property type="term" value="C:ribosome"/>
    <property type="evidence" value="ECO:0007669"/>
    <property type="project" value="UniProtKB-KW"/>
</dbReference>
<dbReference type="InterPro" id="IPR002136">
    <property type="entry name" value="Ribosomal_uL4"/>
</dbReference>
<dbReference type="HAMAP" id="MF_01328_B">
    <property type="entry name" value="Ribosomal_uL4_B"/>
    <property type="match status" value="1"/>
</dbReference>
<dbReference type="KEGG" id="haby:HLVA_00930"/>
<dbReference type="Proteomes" id="UP001321582">
    <property type="component" value="Chromosome"/>
</dbReference>